<gene>
    <name evidence="1" type="ORF">F511_33147</name>
</gene>
<accession>A0A2Z7BD29</accession>
<sequence>MKRRRVEGSADRFSVDDVIGDVITISRWFERAVARISSRLGTQTQEKKKQRRVAFSRKIMYQSQATVLCIQSTKISAEDEFSHSDKSAGKQLTTYEELSKLDVNC</sequence>
<keyword evidence="2" id="KW-1185">Reference proteome</keyword>
<evidence type="ECO:0000313" key="1">
    <source>
        <dbReference type="EMBL" id="KZV29979.1"/>
    </source>
</evidence>
<dbReference type="Proteomes" id="UP000250235">
    <property type="component" value="Unassembled WGS sequence"/>
</dbReference>
<dbReference type="AlphaFoldDB" id="A0A2Z7BD29"/>
<dbReference type="EMBL" id="KV008786">
    <property type="protein sequence ID" value="KZV29979.1"/>
    <property type="molecule type" value="Genomic_DNA"/>
</dbReference>
<name>A0A2Z7BD29_9LAMI</name>
<reference evidence="1 2" key="1">
    <citation type="journal article" date="2015" name="Proc. Natl. Acad. Sci. U.S.A.">
        <title>The resurrection genome of Boea hygrometrica: A blueprint for survival of dehydration.</title>
        <authorList>
            <person name="Xiao L."/>
            <person name="Yang G."/>
            <person name="Zhang L."/>
            <person name="Yang X."/>
            <person name="Zhao S."/>
            <person name="Ji Z."/>
            <person name="Zhou Q."/>
            <person name="Hu M."/>
            <person name="Wang Y."/>
            <person name="Chen M."/>
            <person name="Xu Y."/>
            <person name="Jin H."/>
            <person name="Xiao X."/>
            <person name="Hu G."/>
            <person name="Bao F."/>
            <person name="Hu Y."/>
            <person name="Wan P."/>
            <person name="Li L."/>
            <person name="Deng X."/>
            <person name="Kuang T."/>
            <person name="Xiang C."/>
            <person name="Zhu J.K."/>
            <person name="Oliver M.J."/>
            <person name="He Y."/>
        </authorList>
    </citation>
    <scope>NUCLEOTIDE SEQUENCE [LARGE SCALE GENOMIC DNA]</scope>
    <source>
        <strain evidence="2">cv. XS01</strain>
    </source>
</reference>
<organism evidence="1 2">
    <name type="scientific">Dorcoceras hygrometricum</name>
    <dbReference type="NCBI Taxonomy" id="472368"/>
    <lineage>
        <taxon>Eukaryota</taxon>
        <taxon>Viridiplantae</taxon>
        <taxon>Streptophyta</taxon>
        <taxon>Embryophyta</taxon>
        <taxon>Tracheophyta</taxon>
        <taxon>Spermatophyta</taxon>
        <taxon>Magnoliopsida</taxon>
        <taxon>eudicotyledons</taxon>
        <taxon>Gunneridae</taxon>
        <taxon>Pentapetalae</taxon>
        <taxon>asterids</taxon>
        <taxon>lamiids</taxon>
        <taxon>Lamiales</taxon>
        <taxon>Gesneriaceae</taxon>
        <taxon>Didymocarpoideae</taxon>
        <taxon>Trichosporeae</taxon>
        <taxon>Loxocarpinae</taxon>
        <taxon>Dorcoceras</taxon>
    </lineage>
</organism>
<protein>
    <submittedName>
        <fullName evidence="1">Uncharacterized protein</fullName>
    </submittedName>
</protein>
<evidence type="ECO:0000313" key="2">
    <source>
        <dbReference type="Proteomes" id="UP000250235"/>
    </source>
</evidence>
<proteinExistence type="predicted"/>